<protein>
    <submittedName>
        <fullName evidence="2">Uncharacterized protein</fullName>
    </submittedName>
</protein>
<evidence type="ECO:0000313" key="2">
    <source>
        <dbReference type="EMBL" id="KAB1995374.1"/>
    </source>
</evidence>
<keyword evidence="1" id="KW-1133">Transmembrane helix</keyword>
<dbReference type="Gene3D" id="3.60.20.10">
    <property type="entry name" value="Glutamine Phosphoribosylpyrophosphate, subunit 1, domain 1"/>
    <property type="match status" value="1"/>
</dbReference>
<reference evidence="3" key="2">
    <citation type="journal article" date="2020" name="Nat. Genet.">
        <title>Genomic diversifications of five Gossypium allopolyploid species and their impact on cotton improvement.</title>
        <authorList>
            <person name="Chen Z.J."/>
            <person name="Sreedasyam A."/>
            <person name="Ando A."/>
            <person name="Song Q."/>
            <person name="De Santiago L.M."/>
            <person name="Hulse-Kemp A.M."/>
            <person name="Ding M."/>
            <person name="Ye W."/>
            <person name="Kirkbride R.C."/>
            <person name="Jenkins J."/>
            <person name="Plott C."/>
            <person name="Lovell J."/>
            <person name="Lin Y.M."/>
            <person name="Vaughn R."/>
            <person name="Liu B."/>
            <person name="Simpson S."/>
            <person name="Scheffler B.E."/>
            <person name="Wen L."/>
            <person name="Saski C.A."/>
            <person name="Grover C.E."/>
            <person name="Hu G."/>
            <person name="Conover J.L."/>
            <person name="Carlson J.W."/>
            <person name="Shu S."/>
            <person name="Boston L.B."/>
            <person name="Williams M."/>
            <person name="Peterson D.G."/>
            <person name="McGee K."/>
            <person name="Jones D.C."/>
            <person name="Wendel J.F."/>
            <person name="Stelly D.M."/>
            <person name="Grimwood J."/>
            <person name="Schmutz J."/>
        </authorList>
    </citation>
    <scope>NUCLEOTIDE SEQUENCE [LARGE SCALE GENOMIC DNA]</scope>
    <source>
        <strain evidence="3">cv. 3-79</strain>
    </source>
</reference>
<dbReference type="EMBL" id="CM018227">
    <property type="protein sequence ID" value="KAB1995375.1"/>
    <property type="molecule type" value="Genomic_DNA"/>
</dbReference>
<organism evidence="2">
    <name type="scientific">Gossypium barbadense</name>
    <name type="common">Sea Island cotton</name>
    <name type="synonym">Hibiscus barbadensis</name>
    <dbReference type="NCBI Taxonomy" id="3634"/>
    <lineage>
        <taxon>Eukaryota</taxon>
        <taxon>Viridiplantae</taxon>
        <taxon>Streptophyta</taxon>
        <taxon>Embryophyta</taxon>
        <taxon>Tracheophyta</taxon>
        <taxon>Spermatophyta</taxon>
        <taxon>Magnoliopsida</taxon>
        <taxon>eudicotyledons</taxon>
        <taxon>Gunneridae</taxon>
        <taxon>Pentapetalae</taxon>
        <taxon>rosids</taxon>
        <taxon>malvids</taxon>
        <taxon>Malvales</taxon>
        <taxon>Malvaceae</taxon>
        <taxon>Malvoideae</taxon>
        <taxon>Gossypium</taxon>
    </lineage>
</organism>
<evidence type="ECO:0000313" key="3">
    <source>
        <dbReference type="Proteomes" id="UP000327439"/>
    </source>
</evidence>
<keyword evidence="1" id="KW-0812">Transmembrane</keyword>
<keyword evidence="3" id="KW-1185">Reference proteome</keyword>
<evidence type="ECO:0000256" key="1">
    <source>
        <dbReference type="SAM" id="Phobius"/>
    </source>
</evidence>
<sequence length="134" mass="15196">MLLRRNCLQSWLMKPLFRKYSVWHQILELFTVVWALIFEFWFRKVESRQNSIIDCISGVRPFDVSLLVAGYDDNGPQLYQDVKAIGLTQGDATMESSPVSQTTDLRPTFSDNVPNLGNGGNVSAMNVNNKLPTL</sequence>
<proteinExistence type="predicted"/>
<dbReference type="AlphaFoldDB" id="A0A5J5NMX9"/>
<dbReference type="Proteomes" id="UP000327439">
    <property type="component" value="Chromosome D13"/>
</dbReference>
<dbReference type="InterPro" id="IPR029055">
    <property type="entry name" value="Ntn_hydrolases_N"/>
</dbReference>
<dbReference type="EMBL" id="CM018227">
    <property type="protein sequence ID" value="KAB1995374.1"/>
    <property type="molecule type" value="Genomic_DNA"/>
</dbReference>
<reference evidence="2" key="1">
    <citation type="submission" date="2019-06" db="EMBL/GenBank/DDBJ databases">
        <title>WGS assembly of Gossypium barbadense.</title>
        <authorList>
            <person name="Chen Z.J."/>
            <person name="Sreedasyam A."/>
            <person name="Ando A."/>
            <person name="Song Q."/>
            <person name="De L."/>
            <person name="Hulse-Kemp A."/>
            <person name="Ding M."/>
            <person name="Ye W."/>
            <person name="Kirkbride R."/>
            <person name="Jenkins J."/>
            <person name="Plott C."/>
            <person name="Lovell J."/>
            <person name="Lin Y.-M."/>
            <person name="Vaughn R."/>
            <person name="Liu B."/>
            <person name="Li W."/>
            <person name="Simpson S."/>
            <person name="Scheffler B."/>
            <person name="Saski C."/>
            <person name="Grover C."/>
            <person name="Hu G."/>
            <person name="Conover J."/>
            <person name="Carlson J."/>
            <person name="Shu S."/>
            <person name="Boston L."/>
            <person name="Williams M."/>
            <person name="Peterson D."/>
            <person name="Mcgee K."/>
            <person name="Jones D."/>
            <person name="Wendel J."/>
            <person name="Stelly D."/>
            <person name="Grimwood J."/>
            <person name="Schmutz J."/>
        </authorList>
    </citation>
    <scope>NUCLEOTIDE SEQUENCE [LARGE SCALE GENOMIC DNA]</scope>
    <source>
        <strain evidence="2">1400233.01</strain>
    </source>
</reference>
<feature type="transmembrane region" description="Helical" evidence="1">
    <location>
        <begin position="20"/>
        <end position="42"/>
    </location>
</feature>
<name>A0A5J5NMX9_GOSBA</name>
<accession>A0A5J5NMX9</accession>
<gene>
    <name evidence="2" type="ORF">ES319_D13G157300v1</name>
</gene>
<dbReference type="SUPFAM" id="SSF56235">
    <property type="entry name" value="N-terminal nucleophile aminohydrolases (Ntn hydrolases)"/>
    <property type="match status" value="1"/>
</dbReference>
<keyword evidence="1" id="KW-0472">Membrane</keyword>